<feature type="domain" description="Mga helix-turn-helix" evidence="4">
    <location>
        <begin position="80"/>
        <end position="162"/>
    </location>
</feature>
<evidence type="ECO:0000256" key="1">
    <source>
        <dbReference type="ARBA" id="ARBA00023015"/>
    </source>
</evidence>
<dbReference type="Gene3D" id="1.10.10.10">
    <property type="entry name" value="Winged helix-like DNA-binding domain superfamily/Winged helix DNA-binding domain"/>
    <property type="match status" value="1"/>
</dbReference>
<dbReference type="PANTHER" id="PTHR30185">
    <property type="entry name" value="CRYPTIC BETA-GLUCOSIDE BGL OPERON ANTITERMINATOR"/>
    <property type="match status" value="1"/>
</dbReference>
<comment type="caution">
    <text evidence="5">The sequence shown here is derived from an EMBL/GenBank/DDBJ whole genome shotgun (WGS) entry which is preliminary data.</text>
</comment>
<feature type="coiled-coil region" evidence="3">
    <location>
        <begin position="121"/>
        <end position="148"/>
    </location>
</feature>
<name>A0A6G4CP21_CLOBO</name>
<keyword evidence="1" id="KW-0805">Transcription regulation</keyword>
<evidence type="ECO:0000313" key="5">
    <source>
        <dbReference type="EMBL" id="NEZ75011.1"/>
    </source>
</evidence>
<dbReference type="InterPro" id="IPR050661">
    <property type="entry name" value="BglG_antiterminators"/>
</dbReference>
<gene>
    <name evidence="5" type="ORF">EXM56_06620</name>
</gene>
<dbReference type="PANTHER" id="PTHR30185:SF18">
    <property type="entry name" value="TRANSCRIPTIONAL REGULATOR MTLR"/>
    <property type="match status" value="1"/>
</dbReference>
<dbReference type="EMBL" id="SGKT01000010">
    <property type="protein sequence ID" value="NEZ75011.1"/>
    <property type="molecule type" value="Genomic_DNA"/>
</dbReference>
<accession>A0A6G4CP21</accession>
<dbReference type="AlphaFoldDB" id="A0A6G4CP21"/>
<dbReference type="InterPro" id="IPR036388">
    <property type="entry name" value="WH-like_DNA-bd_sf"/>
</dbReference>
<dbReference type="InterPro" id="IPR007737">
    <property type="entry name" value="Mga_HTH"/>
</dbReference>
<protein>
    <submittedName>
        <fullName evidence="5">M protein trans-acting positive regulator (MGA)</fullName>
    </submittedName>
</protein>
<proteinExistence type="predicted"/>
<sequence length="483" mass="57914">MFKENLLEISEKIEIEILKKLYLNNGTFSKYNLCLDLNISFPTLKLYIKNINLMFLKNYNNTINIFINKENLILKSKIDISLDNFISIYIENSLKYKLLCLFFYYENLNSITLCKDLNISLSTLNRKIKECNKLLNEFKLEIKNFKLNGSPLQISYFYYSFFRNCGVKKQLNDIPDNENLIKFLEEIMPVDFTFSQNLSIFIWSKIIMKQKFKFTKKNFSDEFSLSNLDKFKNDILFKNLELFYLRFSLNKINNKYLAYATTCFLKSLGILSFNNETNKTFPCTVYKFILSEIKSLFLNKDFKFNNTIKSNILAFCNKQFYFKGIFYSIDQNTKDFYLNNHLSFLKENFLINLFENIQKHFEWYDLDLEYFKLLITLNLSYINEESNYTIKIGVLSKTEDLILKILLKDFNNFLKKRFNATAEIFSKKNLYNYDLIITNIHDHFLDDINIPIYRFTYLGIKYDLDNITKFLNIIEKEKVQNFK</sequence>
<dbReference type="Pfam" id="PF05043">
    <property type="entry name" value="Mga"/>
    <property type="match status" value="1"/>
</dbReference>
<evidence type="ECO:0000256" key="2">
    <source>
        <dbReference type="ARBA" id="ARBA00023163"/>
    </source>
</evidence>
<evidence type="ECO:0000256" key="3">
    <source>
        <dbReference type="SAM" id="Coils"/>
    </source>
</evidence>
<keyword evidence="2" id="KW-0804">Transcription</keyword>
<evidence type="ECO:0000259" key="4">
    <source>
        <dbReference type="Pfam" id="PF05043"/>
    </source>
</evidence>
<reference evidence="5" key="1">
    <citation type="submission" date="2019-02" db="EMBL/GenBank/DDBJ databases">
        <title>Genome sequencing of Clostridium botulinum clinical isolates.</title>
        <authorList>
            <person name="Brunt J."/>
            <person name="Van Vliet A.H.M."/>
            <person name="Stringer S.C."/>
            <person name="Grant K.A."/>
            <person name="Carter A.C."/>
            <person name="Peck M.W."/>
        </authorList>
    </citation>
    <scope>NUCLEOTIDE SEQUENCE</scope>
    <source>
        <strain evidence="5">H114400598</strain>
    </source>
</reference>
<keyword evidence="3" id="KW-0175">Coiled coil</keyword>
<organism evidence="5">
    <name type="scientific">Clostridium botulinum</name>
    <dbReference type="NCBI Taxonomy" id="1491"/>
    <lineage>
        <taxon>Bacteria</taxon>
        <taxon>Bacillati</taxon>
        <taxon>Bacillota</taxon>
        <taxon>Clostridia</taxon>
        <taxon>Eubacteriales</taxon>
        <taxon>Clostridiaceae</taxon>
        <taxon>Clostridium</taxon>
    </lineage>
</organism>